<organism evidence="1 2">
    <name type="scientific">Amycolatopsis acididurans</name>
    <dbReference type="NCBI Taxonomy" id="2724524"/>
    <lineage>
        <taxon>Bacteria</taxon>
        <taxon>Bacillati</taxon>
        <taxon>Actinomycetota</taxon>
        <taxon>Actinomycetes</taxon>
        <taxon>Pseudonocardiales</taxon>
        <taxon>Pseudonocardiaceae</taxon>
        <taxon>Amycolatopsis</taxon>
    </lineage>
</organism>
<dbReference type="RefSeq" id="WP_168521741.1">
    <property type="nucleotide sequence ID" value="NZ_JAAXLS010000050.1"/>
</dbReference>
<dbReference type="EMBL" id="JAAXLS010000050">
    <property type="protein sequence ID" value="NKQ58168.1"/>
    <property type="molecule type" value="Genomic_DNA"/>
</dbReference>
<sequence length="76" mass="8422">MAGIAVARTVYWVAPLCGSWDVRRAGKVLSHHERKREAVAAAARLARADRPSLLQIQRRDGSIESRRVYRRGAAPG</sequence>
<dbReference type="Pfam" id="PF09954">
    <property type="entry name" value="DUF2188"/>
    <property type="match status" value="1"/>
</dbReference>
<keyword evidence="2" id="KW-1185">Reference proteome</keyword>
<evidence type="ECO:0000313" key="2">
    <source>
        <dbReference type="Proteomes" id="UP000715441"/>
    </source>
</evidence>
<reference evidence="1 2" key="1">
    <citation type="submission" date="2020-04" db="EMBL/GenBank/DDBJ databases">
        <title>Novel species.</title>
        <authorList>
            <person name="Teo W.F.A."/>
            <person name="Lipun K."/>
            <person name="Srisuk N."/>
            <person name="Duangmal K."/>
        </authorList>
    </citation>
    <scope>NUCLEOTIDE SEQUENCE [LARGE SCALE GENOMIC DNA]</scope>
    <source>
        <strain evidence="1 2">K13G38</strain>
    </source>
</reference>
<protein>
    <submittedName>
        <fullName evidence="1">DUF2188 domain-containing protein</fullName>
    </submittedName>
</protein>
<comment type="caution">
    <text evidence="1">The sequence shown here is derived from an EMBL/GenBank/DDBJ whole genome shotgun (WGS) entry which is preliminary data.</text>
</comment>
<gene>
    <name evidence="1" type="ORF">HFP15_35450</name>
</gene>
<dbReference type="Proteomes" id="UP000715441">
    <property type="component" value="Unassembled WGS sequence"/>
</dbReference>
<proteinExistence type="predicted"/>
<dbReference type="InterPro" id="IPR018691">
    <property type="entry name" value="DUF2188"/>
</dbReference>
<name>A0ABX1JED8_9PSEU</name>
<accession>A0ABX1JED8</accession>
<evidence type="ECO:0000313" key="1">
    <source>
        <dbReference type="EMBL" id="NKQ58168.1"/>
    </source>
</evidence>